<protein>
    <submittedName>
        <fullName evidence="1">Uncharacterized protein</fullName>
    </submittedName>
</protein>
<organism evidence="1 2">
    <name type="scientific">Candidatus Saganbacteria bacterium CG08_land_8_20_14_0_20_45_16</name>
    <dbReference type="NCBI Taxonomy" id="2014293"/>
    <lineage>
        <taxon>Bacteria</taxon>
        <taxon>Bacillati</taxon>
        <taxon>Saganbacteria</taxon>
    </lineage>
</organism>
<comment type="caution">
    <text evidence="1">The sequence shown here is derived from an EMBL/GenBank/DDBJ whole genome shotgun (WGS) entry which is preliminary data.</text>
</comment>
<accession>A0A2H0XYG3</accession>
<gene>
    <name evidence="1" type="ORF">COT42_03945</name>
</gene>
<proteinExistence type="predicted"/>
<dbReference type="SUPFAM" id="SSF56399">
    <property type="entry name" value="ADP-ribosylation"/>
    <property type="match status" value="1"/>
</dbReference>
<evidence type="ECO:0000313" key="1">
    <source>
        <dbReference type="EMBL" id="PIS29940.1"/>
    </source>
</evidence>
<reference evidence="1 2" key="1">
    <citation type="submission" date="2017-09" db="EMBL/GenBank/DDBJ databases">
        <title>Depth-based differentiation of microbial function through sediment-hosted aquifers and enrichment of novel symbionts in the deep terrestrial subsurface.</title>
        <authorList>
            <person name="Probst A.J."/>
            <person name="Ladd B."/>
            <person name="Jarett J.K."/>
            <person name="Geller-Mcgrath D.E."/>
            <person name="Sieber C.M."/>
            <person name="Emerson J.B."/>
            <person name="Anantharaman K."/>
            <person name="Thomas B.C."/>
            <person name="Malmstrom R."/>
            <person name="Stieglmeier M."/>
            <person name="Klingl A."/>
            <person name="Woyke T."/>
            <person name="Ryan C.M."/>
            <person name="Banfield J.F."/>
        </authorList>
    </citation>
    <scope>NUCLEOTIDE SEQUENCE [LARGE SCALE GENOMIC DNA]</scope>
    <source>
        <strain evidence="1">CG08_land_8_20_14_0_20_45_16</strain>
    </source>
</reference>
<name>A0A2H0XYG3_UNCSA</name>
<evidence type="ECO:0000313" key="2">
    <source>
        <dbReference type="Proteomes" id="UP000231343"/>
    </source>
</evidence>
<dbReference type="Proteomes" id="UP000231343">
    <property type="component" value="Unassembled WGS sequence"/>
</dbReference>
<dbReference type="EMBL" id="PEYM01000067">
    <property type="protein sequence ID" value="PIS29940.1"/>
    <property type="molecule type" value="Genomic_DNA"/>
</dbReference>
<sequence>MPLEIEYVDSAVIPQEGRGYVYLKLEHPLVSWETAIGCFYSAEVDSYLDNIKRPSFWLANAIYYKDSKRVANEIIIESVRRGKYPHKKSRLEGIYFFGDLDSAKKGLSWGGHFQVDNLSEVFYHTKHEVTKCDANWITFAEHDANGTIKWDYYDSLLKYWAGEPCPKCDFPVWEYIIDGVLSILSPKIKTKAYELTIKNFPKSKNFLHFAMAAPHYELNVGHIVPFIEKKPNNECQLAYIIKIKDEDIATIKHGNKAQQLGIPIFQDVPLVTPDLTPYNQSFRISEKTLSEWQIRCLSIHF</sequence>
<dbReference type="AlphaFoldDB" id="A0A2H0XYG3"/>